<dbReference type="EMBL" id="JACHGT010000008">
    <property type="protein sequence ID" value="MBB6035971.1"/>
    <property type="molecule type" value="Genomic_DNA"/>
</dbReference>
<proteinExistence type="predicted"/>
<dbReference type="AlphaFoldDB" id="A0A841FF82"/>
<evidence type="ECO:0000313" key="2">
    <source>
        <dbReference type="EMBL" id="MBB6035971.1"/>
    </source>
</evidence>
<dbReference type="Proteomes" id="UP000548476">
    <property type="component" value="Unassembled WGS sequence"/>
</dbReference>
<evidence type="ECO:0000313" key="3">
    <source>
        <dbReference type="Proteomes" id="UP000548476"/>
    </source>
</evidence>
<reference evidence="2 3" key="1">
    <citation type="submission" date="2020-08" db="EMBL/GenBank/DDBJ databases">
        <title>Genomic Encyclopedia of Type Strains, Phase IV (KMG-IV): sequencing the most valuable type-strain genomes for metagenomic binning, comparative biology and taxonomic classification.</title>
        <authorList>
            <person name="Goeker M."/>
        </authorList>
    </citation>
    <scope>NUCLEOTIDE SEQUENCE [LARGE SCALE GENOMIC DNA]</scope>
    <source>
        <strain evidence="2 3">YIM 65646</strain>
    </source>
</reference>
<name>A0A841FF82_9ACTN</name>
<dbReference type="RefSeq" id="WP_184788832.1">
    <property type="nucleotide sequence ID" value="NZ_BONT01000046.1"/>
</dbReference>
<keyword evidence="3" id="KW-1185">Reference proteome</keyword>
<organism evidence="2 3">
    <name type="scientific">Phytomonospora endophytica</name>
    <dbReference type="NCBI Taxonomy" id="714109"/>
    <lineage>
        <taxon>Bacteria</taxon>
        <taxon>Bacillati</taxon>
        <taxon>Actinomycetota</taxon>
        <taxon>Actinomycetes</taxon>
        <taxon>Micromonosporales</taxon>
        <taxon>Micromonosporaceae</taxon>
        <taxon>Phytomonospora</taxon>
    </lineage>
</organism>
<feature type="compositionally biased region" description="Basic and acidic residues" evidence="1">
    <location>
        <begin position="72"/>
        <end position="86"/>
    </location>
</feature>
<accession>A0A841FF82</accession>
<evidence type="ECO:0000256" key="1">
    <source>
        <dbReference type="SAM" id="MobiDB-lite"/>
    </source>
</evidence>
<feature type="compositionally biased region" description="Basic and acidic residues" evidence="1">
    <location>
        <begin position="100"/>
        <end position="112"/>
    </location>
</feature>
<protein>
    <submittedName>
        <fullName evidence="2">Uncharacterized protein</fullName>
    </submittedName>
</protein>
<comment type="caution">
    <text evidence="2">The sequence shown here is derived from an EMBL/GenBank/DDBJ whole genome shotgun (WGS) entry which is preliminary data.</text>
</comment>
<gene>
    <name evidence="2" type="ORF">HNR73_003839</name>
</gene>
<sequence>MAAIHARVPTNEAAVGWEIVGLTLGIGLSLAGLVLAQPEGVALAVAIMSTATRRDLRVRAEPRRIRRPRPTLADERPSPKEFRHDAWTTTHRDRRAGRRPSADRLRITEGRGDPTAVVCSE</sequence>
<feature type="region of interest" description="Disordered" evidence="1">
    <location>
        <begin position="62"/>
        <end position="121"/>
    </location>
</feature>